<dbReference type="STRING" id="1340429.A0A2G4T1G0"/>
<comment type="similarity">
    <text evidence="1">Belongs to the nuclear import and ribosome assembly adapter family.</text>
</comment>
<evidence type="ECO:0000256" key="3">
    <source>
        <dbReference type="SAM" id="MobiDB-lite"/>
    </source>
</evidence>
<dbReference type="GO" id="GO:0051082">
    <property type="term" value="F:unfolded protein binding"/>
    <property type="evidence" value="ECO:0007669"/>
    <property type="project" value="TreeGrafter"/>
</dbReference>
<dbReference type="InterPro" id="IPR057990">
    <property type="entry name" value="TPR_SYO1"/>
</dbReference>
<proteinExistence type="inferred from homology"/>
<dbReference type="Proteomes" id="UP000242254">
    <property type="component" value="Unassembled WGS sequence"/>
</dbReference>
<evidence type="ECO:0000256" key="1">
    <source>
        <dbReference type="ARBA" id="ARBA00049983"/>
    </source>
</evidence>
<dbReference type="PROSITE" id="PS50176">
    <property type="entry name" value="ARM_REPEAT"/>
    <property type="match status" value="1"/>
</dbReference>
<evidence type="ECO:0000259" key="4">
    <source>
        <dbReference type="Pfam" id="PF25567"/>
    </source>
</evidence>
<name>A0A2G4T1G0_RHIZD</name>
<evidence type="ECO:0000313" key="6">
    <source>
        <dbReference type="Proteomes" id="UP000242254"/>
    </source>
</evidence>
<dbReference type="InterPro" id="IPR011989">
    <property type="entry name" value="ARM-like"/>
</dbReference>
<keyword evidence="6" id="KW-1185">Reference proteome</keyword>
<sequence>MGKEQIRKAHKPRTNPLGVRVTGQHEIVNPPIDLHPDQVLPVIQKLSSPDATERAWAAASISNLIVSSSTNLKLLLSKGAVVGLIKLLSDEKREVVEEALGTLRNLCTVELDVCQEYVQYDILTPLSKLLPNITTVINDVIKDTPLRDEEDQDRRMGIWDVAENFICIIWSLGEFSENYVEAINQLNLAGFLISFLSFIDQCPTRVVTAAGQCLTTLTEDNKEMQAQFQAHPEYTQALLITLQKFAPNTAQPLVYVLASATLMNIRHVLGQSQEELNNMILPILISSLDYDIQTTAEETKAVIQSGKLQKDEMETKPSEPLNKEEVYIQGVTERLATLQLALELLAAMCSQDDSEEDGWEDADEAMDEDEEEEEKEENLELELNETSTSVNVDEEKIRSSPVVKAFTIQVFPHLIRLATPTCLSFPVEPSVITQGLTLTHQRALECLNNFLLAMSEIPSKFWFKEQNADAVQAWRWLFNMAHTVASAPDSEHKHAVLETIVGCLWCLGRGLGQHIPLEPNDVTSLCAAFDGSNSESMQVKIVGCLGAIASRQGDVNTNKNIGLFIMNILNNIQSQKTTPDVAVEALNFMFDVYSDCSFDYDVVYVQGQFNDQLKQLLPFIKSMVKSVDKRKKFDLRHRCDEALMNLEAFIKYKSSERK</sequence>
<evidence type="ECO:0000256" key="2">
    <source>
        <dbReference type="PROSITE-ProRule" id="PRU00259"/>
    </source>
</evidence>
<dbReference type="GeneID" id="35444731"/>
<dbReference type="InterPro" id="IPR052616">
    <property type="entry name" value="SYO1-like"/>
</dbReference>
<dbReference type="EMBL" id="KZ303845">
    <property type="protein sequence ID" value="PHZ14831.1"/>
    <property type="molecule type" value="Genomic_DNA"/>
</dbReference>
<dbReference type="Gene3D" id="1.25.10.10">
    <property type="entry name" value="Leucine-rich Repeat Variant"/>
    <property type="match status" value="1"/>
</dbReference>
<reference evidence="5 6" key="1">
    <citation type="journal article" date="2016" name="Proc. Natl. Acad. Sci. U.S.A.">
        <title>Lipid metabolic changes in an early divergent fungus govern the establishment of a mutualistic symbiosis with endobacteria.</title>
        <authorList>
            <person name="Lastovetsky O.A."/>
            <person name="Gaspar M.L."/>
            <person name="Mondo S.J."/>
            <person name="LaButti K.M."/>
            <person name="Sandor L."/>
            <person name="Grigoriev I.V."/>
            <person name="Henry S.A."/>
            <person name="Pawlowska T.E."/>
        </authorList>
    </citation>
    <scope>NUCLEOTIDE SEQUENCE [LARGE SCALE GENOMIC DNA]</scope>
    <source>
        <strain evidence="5 6">ATCC 52813</strain>
    </source>
</reference>
<evidence type="ECO:0000313" key="5">
    <source>
        <dbReference type="EMBL" id="PHZ14831.1"/>
    </source>
</evidence>
<dbReference type="AlphaFoldDB" id="A0A2G4T1G0"/>
<dbReference type="RefSeq" id="XP_023468539.1">
    <property type="nucleotide sequence ID" value="XM_023613742.1"/>
</dbReference>
<feature type="domain" description="SYO1-like TPR repeats" evidence="4">
    <location>
        <begin position="422"/>
        <end position="656"/>
    </location>
</feature>
<dbReference type="InterPro" id="IPR000225">
    <property type="entry name" value="Armadillo"/>
</dbReference>
<dbReference type="PANTHER" id="PTHR13347:SF1">
    <property type="entry name" value="HEAT REPEAT-CONTAINING PROTEIN 3"/>
    <property type="match status" value="1"/>
</dbReference>
<gene>
    <name evidence="5" type="ORF">RHIMIDRAFT_290465</name>
</gene>
<dbReference type="GO" id="GO:0006606">
    <property type="term" value="P:protein import into nucleus"/>
    <property type="evidence" value="ECO:0007669"/>
    <property type="project" value="TreeGrafter"/>
</dbReference>
<dbReference type="Pfam" id="PF25567">
    <property type="entry name" value="TPR_SYO1"/>
    <property type="match status" value="1"/>
</dbReference>
<dbReference type="Pfam" id="PF00514">
    <property type="entry name" value="Arm"/>
    <property type="match status" value="1"/>
</dbReference>
<dbReference type="SUPFAM" id="SSF48371">
    <property type="entry name" value="ARM repeat"/>
    <property type="match status" value="1"/>
</dbReference>
<accession>A0A2G4T1G0</accession>
<protein>
    <submittedName>
        <fullName evidence="5">ARM repeat-containing protein</fullName>
    </submittedName>
</protein>
<feature type="repeat" description="ARM" evidence="2">
    <location>
        <begin position="79"/>
        <end position="106"/>
    </location>
</feature>
<dbReference type="PANTHER" id="PTHR13347">
    <property type="entry name" value="HEAT REPEAT-CONTAINING PROTEIN 3"/>
    <property type="match status" value="1"/>
</dbReference>
<dbReference type="CDD" id="cd13394">
    <property type="entry name" value="Syo1_like"/>
    <property type="match status" value="1"/>
</dbReference>
<dbReference type="InterPro" id="IPR016024">
    <property type="entry name" value="ARM-type_fold"/>
</dbReference>
<organism evidence="5 6">
    <name type="scientific">Rhizopus microsporus ATCC 52813</name>
    <dbReference type="NCBI Taxonomy" id="1340429"/>
    <lineage>
        <taxon>Eukaryota</taxon>
        <taxon>Fungi</taxon>
        <taxon>Fungi incertae sedis</taxon>
        <taxon>Mucoromycota</taxon>
        <taxon>Mucoromycotina</taxon>
        <taxon>Mucoromycetes</taxon>
        <taxon>Mucorales</taxon>
        <taxon>Mucorineae</taxon>
        <taxon>Rhizopodaceae</taxon>
        <taxon>Rhizopus</taxon>
    </lineage>
</organism>
<dbReference type="GO" id="GO:0042273">
    <property type="term" value="P:ribosomal large subunit biogenesis"/>
    <property type="evidence" value="ECO:0007669"/>
    <property type="project" value="TreeGrafter"/>
</dbReference>
<feature type="region of interest" description="Disordered" evidence="3">
    <location>
        <begin position="352"/>
        <end position="381"/>
    </location>
</feature>